<feature type="domain" description="Carbohydrate kinase PfkB" evidence="6">
    <location>
        <begin position="25"/>
        <end position="298"/>
    </location>
</feature>
<keyword evidence="5" id="KW-0067">ATP-binding</keyword>
<dbReference type="PANTHER" id="PTHR43085">
    <property type="entry name" value="HEXOKINASE FAMILY MEMBER"/>
    <property type="match status" value="1"/>
</dbReference>
<evidence type="ECO:0000256" key="2">
    <source>
        <dbReference type="ARBA" id="ARBA00022679"/>
    </source>
</evidence>
<dbReference type="InterPro" id="IPR029056">
    <property type="entry name" value="Ribokinase-like"/>
</dbReference>
<evidence type="ECO:0000259" key="6">
    <source>
        <dbReference type="Pfam" id="PF00294"/>
    </source>
</evidence>
<dbReference type="Pfam" id="PF00294">
    <property type="entry name" value="PfkB"/>
    <property type="match status" value="1"/>
</dbReference>
<dbReference type="InterPro" id="IPR002173">
    <property type="entry name" value="Carboh/pur_kinase_PfkB_CS"/>
</dbReference>
<keyword evidence="8" id="KW-1185">Reference proteome</keyword>
<dbReference type="SUPFAM" id="SSF53613">
    <property type="entry name" value="Ribokinase-like"/>
    <property type="match status" value="1"/>
</dbReference>
<dbReference type="PANTHER" id="PTHR43085:SF1">
    <property type="entry name" value="PSEUDOURIDINE KINASE-RELATED"/>
    <property type="match status" value="1"/>
</dbReference>
<keyword evidence="3" id="KW-0547">Nucleotide-binding</keyword>
<comment type="similarity">
    <text evidence="1">Belongs to the carbohydrate kinase PfkB family.</text>
</comment>
<evidence type="ECO:0000313" key="8">
    <source>
        <dbReference type="Proteomes" id="UP001445472"/>
    </source>
</evidence>
<keyword evidence="4 7" id="KW-0418">Kinase</keyword>
<accession>A0ABV1UM67</accession>
<dbReference type="PROSITE" id="PS00584">
    <property type="entry name" value="PFKB_KINASES_2"/>
    <property type="match status" value="1"/>
</dbReference>
<reference evidence="7 8" key="1">
    <citation type="submission" date="2024-06" db="EMBL/GenBank/DDBJ databases">
        <title>The Natural Products Discovery Center: Release of the First 8490 Sequenced Strains for Exploring Actinobacteria Biosynthetic Diversity.</title>
        <authorList>
            <person name="Kalkreuter E."/>
            <person name="Kautsar S.A."/>
            <person name="Yang D."/>
            <person name="Bader C.D."/>
            <person name="Teijaro C.N."/>
            <person name="Fluegel L."/>
            <person name="Davis C.M."/>
            <person name="Simpson J.R."/>
            <person name="Lauterbach L."/>
            <person name="Steele A.D."/>
            <person name="Gui C."/>
            <person name="Meng S."/>
            <person name="Li G."/>
            <person name="Viehrig K."/>
            <person name="Ye F."/>
            <person name="Su P."/>
            <person name="Kiefer A.F."/>
            <person name="Nichols A."/>
            <person name="Cepeda A.J."/>
            <person name="Yan W."/>
            <person name="Fan B."/>
            <person name="Jiang Y."/>
            <person name="Adhikari A."/>
            <person name="Zheng C.-J."/>
            <person name="Schuster L."/>
            <person name="Cowan T.M."/>
            <person name="Smanski M.J."/>
            <person name="Chevrette M.G."/>
            <person name="De Carvalho L.P.S."/>
            <person name="Shen B."/>
        </authorList>
    </citation>
    <scope>NUCLEOTIDE SEQUENCE [LARGE SCALE GENOMIC DNA]</scope>
    <source>
        <strain evidence="7 8">NPDC000837</strain>
    </source>
</reference>
<evidence type="ECO:0000313" key="7">
    <source>
        <dbReference type="EMBL" id="MER6611890.1"/>
    </source>
</evidence>
<sequence length="309" mass="31789">MTALVIGETLVDLVWRAGEAFIAPIPGGSPANVAVGLHRLDRPVRLTSCWGDDPPGALVREYLHATGVPIDRAASASNRTTLALAYVDEGTGAATYDFLAGWDPILPAVAPDVTLLHTGSLAIVVEPGAERVVQACRDVRSGPGGAVAVDLNVRPGVQPDRAAYRRAVERIVSTADVVKASDEDLAWLYPDRPAGDAARELLDMGPGLVVMTKGAEGACGLVPGADAAVAAPPVKVVDTIGAGDAFQAALLAALLQPGEDGTHRVRLPESRDALEHVLRQAVTAGALACEQAGAQPPTRAQLDAALGLV</sequence>
<gene>
    <name evidence="7" type="ORF">ABT276_00385</name>
</gene>
<keyword evidence="2" id="KW-0808">Transferase</keyword>
<dbReference type="Gene3D" id="3.40.1190.20">
    <property type="match status" value="1"/>
</dbReference>
<dbReference type="RefSeq" id="WP_100105769.1">
    <property type="nucleotide sequence ID" value="NZ_JBEPBX010000001.1"/>
</dbReference>
<dbReference type="InterPro" id="IPR011611">
    <property type="entry name" value="PfkB_dom"/>
</dbReference>
<protein>
    <submittedName>
        <fullName evidence="7">PfkB family carbohydrate kinase</fullName>
    </submittedName>
</protein>
<dbReference type="Proteomes" id="UP001445472">
    <property type="component" value="Unassembled WGS sequence"/>
</dbReference>
<evidence type="ECO:0000256" key="1">
    <source>
        <dbReference type="ARBA" id="ARBA00010688"/>
    </source>
</evidence>
<dbReference type="GO" id="GO:0016301">
    <property type="term" value="F:kinase activity"/>
    <property type="evidence" value="ECO:0007669"/>
    <property type="project" value="UniProtKB-KW"/>
</dbReference>
<name>A0ABV1UM67_9ACTN</name>
<dbReference type="InterPro" id="IPR050306">
    <property type="entry name" value="PfkB_Carbo_kinase"/>
</dbReference>
<evidence type="ECO:0000256" key="4">
    <source>
        <dbReference type="ARBA" id="ARBA00022777"/>
    </source>
</evidence>
<proteinExistence type="inferred from homology"/>
<dbReference type="EMBL" id="JBEPBX010000001">
    <property type="protein sequence ID" value="MER6611890.1"/>
    <property type="molecule type" value="Genomic_DNA"/>
</dbReference>
<evidence type="ECO:0000256" key="5">
    <source>
        <dbReference type="ARBA" id="ARBA00022840"/>
    </source>
</evidence>
<evidence type="ECO:0000256" key="3">
    <source>
        <dbReference type="ARBA" id="ARBA00022741"/>
    </source>
</evidence>
<comment type="caution">
    <text evidence="7">The sequence shown here is derived from an EMBL/GenBank/DDBJ whole genome shotgun (WGS) entry which is preliminary data.</text>
</comment>
<organism evidence="7 8">
    <name type="scientific">Streptomyces xantholiticus</name>
    <dbReference type="NCBI Taxonomy" id="68285"/>
    <lineage>
        <taxon>Bacteria</taxon>
        <taxon>Bacillati</taxon>
        <taxon>Actinomycetota</taxon>
        <taxon>Actinomycetes</taxon>
        <taxon>Kitasatosporales</taxon>
        <taxon>Streptomycetaceae</taxon>
        <taxon>Streptomyces</taxon>
    </lineage>
</organism>